<evidence type="ECO:0000313" key="4">
    <source>
        <dbReference type="Proteomes" id="UP001177212"/>
    </source>
</evidence>
<organism evidence="3 4">
    <name type="scientific">Pseudoalteromonas marina</name>
    <dbReference type="NCBI Taxonomy" id="267375"/>
    <lineage>
        <taxon>Bacteria</taxon>
        <taxon>Pseudomonadati</taxon>
        <taxon>Pseudomonadota</taxon>
        <taxon>Gammaproteobacteria</taxon>
        <taxon>Alteromonadales</taxon>
        <taxon>Pseudoalteromonadaceae</taxon>
        <taxon>Pseudoalteromonas</taxon>
    </lineage>
</organism>
<name>A0ABT9FJY5_9GAMM</name>
<dbReference type="InterPro" id="IPR051311">
    <property type="entry name" value="DedA_domain"/>
</dbReference>
<proteinExistence type="predicted"/>
<dbReference type="Proteomes" id="UP001177212">
    <property type="component" value="Unassembled WGS sequence"/>
</dbReference>
<feature type="transmembrane region" description="Helical" evidence="1">
    <location>
        <begin position="124"/>
        <end position="149"/>
    </location>
</feature>
<feature type="transmembrane region" description="Helical" evidence="1">
    <location>
        <begin position="13"/>
        <end position="33"/>
    </location>
</feature>
<evidence type="ECO:0000313" key="3">
    <source>
        <dbReference type="EMBL" id="MDP2567048.1"/>
    </source>
</evidence>
<dbReference type="InterPro" id="IPR032816">
    <property type="entry name" value="VTT_dom"/>
</dbReference>
<comment type="caution">
    <text evidence="3">The sequence shown here is derived from an EMBL/GenBank/DDBJ whole genome shotgun (WGS) entry which is preliminary data.</text>
</comment>
<dbReference type="PANTHER" id="PTHR42709">
    <property type="entry name" value="ALKALINE PHOSPHATASE LIKE PROTEIN"/>
    <property type="match status" value="1"/>
</dbReference>
<feature type="transmembrane region" description="Helical" evidence="1">
    <location>
        <begin position="161"/>
        <end position="180"/>
    </location>
</feature>
<reference evidence="3" key="1">
    <citation type="submission" date="2023-07" db="EMBL/GenBank/DDBJ databases">
        <title>Genome content predicts the carbon catabolic preferences of heterotrophic bacteria.</title>
        <authorList>
            <person name="Gralka M."/>
        </authorList>
    </citation>
    <scope>NUCLEOTIDE SEQUENCE</scope>
    <source>
        <strain evidence="3">4G09</strain>
    </source>
</reference>
<evidence type="ECO:0000256" key="1">
    <source>
        <dbReference type="SAM" id="Phobius"/>
    </source>
</evidence>
<protein>
    <submittedName>
        <fullName evidence="3">VTT domain-containing protein</fullName>
    </submittedName>
</protein>
<feature type="domain" description="VTT" evidence="2">
    <location>
        <begin position="35"/>
        <end position="147"/>
    </location>
</feature>
<sequence length="192" mass="21001">MEGVLALLDQYGLFVYLLLFGYCALKSGWLPLFAGYAAQTGALDIKLVILATFMGGYIGDEIRFALARAYGTSWLEKPNKIGQLFQTASALANRYGMAYIFLYRYPKGMRTIGALPVGLTDISWPLFSTLNACSAALWVIILVGGGYTFGATFESIGVESLTAVSILLLGIFLVILYRLWTKHPPTKTTTVK</sequence>
<feature type="transmembrane region" description="Helical" evidence="1">
    <location>
        <begin position="45"/>
        <end position="64"/>
    </location>
</feature>
<dbReference type="EMBL" id="JAUYVT010000032">
    <property type="protein sequence ID" value="MDP2567048.1"/>
    <property type="molecule type" value="Genomic_DNA"/>
</dbReference>
<evidence type="ECO:0000259" key="2">
    <source>
        <dbReference type="Pfam" id="PF09335"/>
    </source>
</evidence>
<keyword evidence="1" id="KW-1133">Transmembrane helix</keyword>
<dbReference type="Pfam" id="PF09335">
    <property type="entry name" value="VTT_dom"/>
    <property type="match status" value="1"/>
</dbReference>
<accession>A0ABT9FJY5</accession>
<keyword evidence="4" id="KW-1185">Reference proteome</keyword>
<dbReference type="RefSeq" id="WP_305473433.1">
    <property type="nucleotide sequence ID" value="NZ_JAUYVT010000032.1"/>
</dbReference>
<feature type="transmembrane region" description="Helical" evidence="1">
    <location>
        <begin position="84"/>
        <end position="103"/>
    </location>
</feature>
<gene>
    <name evidence="3" type="ORF">Q8W34_20640</name>
</gene>
<keyword evidence="1" id="KW-0472">Membrane</keyword>
<dbReference type="PANTHER" id="PTHR42709:SF2">
    <property type="entry name" value="INNER MEMBRANE PROTEIN YOHD"/>
    <property type="match status" value="1"/>
</dbReference>
<keyword evidence="1" id="KW-0812">Transmembrane</keyword>